<dbReference type="RefSeq" id="XP_067818989.1">
    <property type="nucleotide sequence ID" value="XM_067965844.1"/>
</dbReference>
<gene>
    <name evidence="1" type="ORF">CCR75_007787</name>
</gene>
<accession>A0A976FMQ7</accession>
<name>A0A976FMQ7_BRELC</name>
<dbReference type="AlphaFoldDB" id="A0A976FMQ7"/>
<protein>
    <submittedName>
        <fullName evidence="1">Uncharacterized protein</fullName>
    </submittedName>
</protein>
<dbReference type="KEGG" id="blac:94351515"/>
<sequence>MHLDPANTLYHLTPLLVTDSGINSIFPHNNIFNLGYLHHEAVRSHVALERANDVHTGAQQPHTIGVVQHARYDCHRSGTISIKKIVLRVLMLMMIPQEAAFLEKYRMMSLVLTKLSPRGVLDMAAIAL</sequence>
<evidence type="ECO:0000313" key="1">
    <source>
        <dbReference type="EMBL" id="TDH69490.1"/>
    </source>
</evidence>
<reference evidence="1 2" key="1">
    <citation type="journal article" date="2021" name="Genome Biol.">
        <title>AFLAP: assembly-free linkage analysis pipeline using k-mers from genome sequencing data.</title>
        <authorList>
            <person name="Fletcher K."/>
            <person name="Zhang L."/>
            <person name="Gil J."/>
            <person name="Han R."/>
            <person name="Cavanaugh K."/>
            <person name="Michelmore R."/>
        </authorList>
    </citation>
    <scope>NUCLEOTIDE SEQUENCE [LARGE SCALE GENOMIC DNA]</scope>
    <source>
        <strain evidence="1 2">SF5</strain>
    </source>
</reference>
<evidence type="ECO:0000313" key="2">
    <source>
        <dbReference type="Proteomes" id="UP000294530"/>
    </source>
</evidence>
<dbReference type="GeneID" id="94351515"/>
<dbReference type="Proteomes" id="UP000294530">
    <property type="component" value="Unassembled WGS sequence"/>
</dbReference>
<dbReference type="EMBL" id="SHOA02000002">
    <property type="protein sequence ID" value="TDH69490.1"/>
    <property type="molecule type" value="Genomic_DNA"/>
</dbReference>
<keyword evidence="2" id="KW-1185">Reference proteome</keyword>
<comment type="caution">
    <text evidence="1">The sequence shown here is derived from an EMBL/GenBank/DDBJ whole genome shotgun (WGS) entry which is preliminary data.</text>
</comment>
<proteinExistence type="predicted"/>
<organism evidence="1 2">
    <name type="scientific">Bremia lactucae</name>
    <name type="common">Lettuce downy mildew</name>
    <dbReference type="NCBI Taxonomy" id="4779"/>
    <lineage>
        <taxon>Eukaryota</taxon>
        <taxon>Sar</taxon>
        <taxon>Stramenopiles</taxon>
        <taxon>Oomycota</taxon>
        <taxon>Peronosporomycetes</taxon>
        <taxon>Peronosporales</taxon>
        <taxon>Peronosporaceae</taxon>
        <taxon>Bremia</taxon>
    </lineage>
</organism>